<dbReference type="PANTHER" id="PTHR10443:SF12">
    <property type="entry name" value="DIPEPTIDASE"/>
    <property type="match status" value="1"/>
</dbReference>
<name>A0A163Y8Z8_9BRAD</name>
<dbReference type="InterPro" id="IPR000180">
    <property type="entry name" value="Dipep_AS"/>
</dbReference>
<dbReference type="GO" id="GO:0070573">
    <property type="term" value="F:metallodipeptidase activity"/>
    <property type="evidence" value="ECO:0007669"/>
    <property type="project" value="InterPro"/>
</dbReference>
<gene>
    <name evidence="1" type="ORF">A4A58_12715</name>
</gene>
<dbReference type="PANTHER" id="PTHR10443">
    <property type="entry name" value="MICROSOMAL DIPEPTIDASE"/>
    <property type="match status" value="1"/>
</dbReference>
<dbReference type="SUPFAM" id="SSF51556">
    <property type="entry name" value="Metallo-dependent hydrolases"/>
    <property type="match status" value="1"/>
</dbReference>
<evidence type="ECO:0000313" key="1">
    <source>
        <dbReference type="EMBL" id="KZD21958.1"/>
    </source>
</evidence>
<dbReference type="Gene3D" id="3.20.20.140">
    <property type="entry name" value="Metal-dependent hydrolases"/>
    <property type="match status" value="1"/>
</dbReference>
<dbReference type="EMBL" id="LVYV01000034">
    <property type="protein sequence ID" value="KZD21958.1"/>
    <property type="molecule type" value="Genomic_DNA"/>
</dbReference>
<dbReference type="AlphaFoldDB" id="A0A163Y8Z8"/>
<keyword evidence="2" id="KW-1185">Reference proteome</keyword>
<sequence>MTASVPVFDGHNDVLLRLYKSQSHDPVSDFLTGEAAGHIDLPKAKAGAFVGGLFALYSPAAQASSGFMAQMTGGRYAVPLPEPLTMDEARNSVVAELAILLQLERASAGAVAICTTTAEIRSAIERKALAVVVHLEGAEAIDAELRFLDVLYAAGLRSIGPVWSRTNVFGHGVPFHFPSGPDLGDGLTAAGERLIGACNDLKILVDLSHITEKGFWDVARLSKAPLVATHSNAHALCPSPRNLTDKQLAAIRDTGGMVGLNFATCFLRPDGSMRPDTGIELMVQQIDYLLEKLGEDHVGLGSDFDGAVVPEAIDSAAGLQALFVALRDKGYSETLLGKLGAGNWLDLLQRTIG</sequence>
<comment type="caution">
    <text evidence="1">The sequence shown here is derived from an EMBL/GenBank/DDBJ whole genome shotgun (WGS) entry which is preliminary data.</text>
</comment>
<dbReference type="GO" id="GO:0006508">
    <property type="term" value="P:proteolysis"/>
    <property type="evidence" value="ECO:0007669"/>
    <property type="project" value="InterPro"/>
</dbReference>
<proteinExistence type="predicted"/>
<dbReference type="OrthoDB" id="9804920at2"/>
<reference evidence="1 2" key="1">
    <citation type="submission" date="2016-03" db="EMBL/GenBank/DDBJ databases">
        <title>Microsymbionts genomes from the relict species Vavilovia formosa (Stev.) Fed.</title>
        <authorList>
            <person name="Kopat V."/>
            <person name="Chirak E."/>
            <person name="Kimeklis A."/>
            <person name="Andronov E."/>
        </authorList>
    </citation>
    <scope>NUCLEOTIDE SEQUENCE [LARGE SCALE GENOMIC DNA]</scope>
    <source>
        <strain evidence="1 2">Vaf07</strain>
    </source>
</reference>
<dbReference type="InterPro" id="IPR008257">
    <property type="entry name" value="Pept_M19"/>
</dbReference>
<dbReference type="RefSeq" id="WP_068736098.1">
    <property type="nucleotide sequence ID" value="NZ_LVYV01000034.1"/>
</dbReference>
<dbReference type="STRING" id="943830.A4A58_12715"/>
<dbReference type="CDD" id="cd01301">
    <property type="entry name" value="rDP_like"/>
    <property type="match status" value="1"/>
</dbReference>
<evidence type="ECO:0000313" key="2">
    <source>
        <dbReference type="Proteomes" id="UP000076574"/>
    </source>
</evidence>
<dbReference type="PROSITE" id="PS00869">
    <property type="entry name" value="RENAL_DIPEPTIDASE_1"/>
    <property type="match status" value="1"/>
</dbReference>
<dbReference type="PROSITE" id="PS51365">
    <property type="entry name" value="RENAL_DIPEPTIDASE_2"/>
    <property type="match status" value="1"/>
</dbReference>
<organism evidence="1 2">
    <name type="scientific">Tardiphaga robiniae</name>
    <dbReference type="NCBI Taxonomy" id="943830"/>
    <lineage>
        <taxon>Bacteria</taxon>
        <taxon>Pseudomonadati</taxon>
        <taxon>Pseudomonadota</taxon>
        <taxon>Alphaproteobacteria</taxon>
        <taxon>Hyphomicrobiales</taxon>
        <taxon>Nitrobacteraceae</taxon>
        <taxon>Tardiphaga</taxon>
    </lineage>
</organism>
<dbReference type="InterPro" id="IPR032466">
    <property type="entry name" value="Metal_Hydrolase"/>
</dbReference>
<dbReference type="Pfam" id="PF01244">
    <property type="entry name" value="Peptidase_M19"/>
    <property type="match status" value="1"/>
</dbReference>
<accession>A0A163Y8Z8</accession>
<dbReference type="Proteomes" id="UP000076574">
    <property type="component" value="Unassembled WGS sequence"/>
</dbReference>
<protein>
    <submittedName>
        <fullName evidence="1">Peptidase</fullName>
    </submittedName>
</protein>